<dbReference type="InterPro" id="IPR036165">
    <property type="entry name" value="YefM-like_sf"/>
</dbReference>
<dbReference type="AlphaFoldDB" id="A0A916T5M1"/>
<dbReference type="Gene3D" id="3.40.1620.10">
    <property type="entry name" value="YefM-like domain"/>
    <property type="match status" value="1"/>
</dbReference>
<name>A0A916T5M1_9SPHN</name>
<comment type="caution">
    <text evidence="3">The sequence shown here is derived from an EMBL/GenBank/DDBJ whole genome shotgun (WGS) entry which is preliminary data.</text>
</comment>
<accession>A0A916T5M1</accession>
<dbReference type="SUPFAM" id="SSF143120">
    <property type="entry name" value="YefM-like"/>
    <property type="match status" value="1"/>
</dbReference>
<evidence type="ECO:0000256" key="1">
    <source>
        <dbReference type="ARBA" id="ARBA00009981"/>
    </source>
</evidence>
<dbReference type="InterPro" id="IPR006442">
    <property type="entry name" value="Antitoxin_Phd/YefM"/>
</dbReference>
<keyword evidence="4" id="KW-1185">Reference proteome</keyword>
<dbReference type="Gene3D" id="6.10.250.330">
    <property type="match status" value="1"/>
</dbReference>
<organism evidence="3 4">
    <name type="scientific">Sphingomonas metalli</name>
    <dbReference type="NCBI Taxonomy" id="1779358"/>
    <lineage>
        <taxon>Bacteria</taxon>
        <taxon>Pseudomonadati</taxon>
        <taxon>Pseudomonadota</taxon>
        <taxon>Alphaproteobacteria</taxon>
        <taxon>Sphingomonadales</taxon>
        <taxon>Sphingomonadaceae</taxon>
        <taxon>Sphingomonas</taxon>
    </lineage>
</organism>
<comment type="function">
    <text evidence="2">Antitoxin component of a type II toxin-antitoxin (TA) system.</text>
</comment>
<evidence type="ECO:0000256" key="2">
    <source>
        <dbReference type="RuleBase" id="RU362080"/>
    </source>
</evidence>
<evidence type="ECO:0000313" key="3">
    <source>
        <dbReference type="EMBL" id="GGB29529.1"/>
    </source>
</evidence>
<dbReference type="EMBL" id="BMIH01000002">
    <property type="protein sequence ID" value="GGB29529.1"/>
    <property type="molecule type" value="Genomic_DNA"/>
</dbReference>
<evidence type="ECO:0000313" key="4">
    <source>
        <dbReference type="Proteomes" id="UP000623067"/>
    </source>
</evidence>
<dbReference type="Proteomes" id="UP000623067">
    <property type="component" value="Unassembled WGS sequence"/>
</dbReference>
<dbReference type="Pfam" id="PF02604">
    <property type="entry name" value="PhdYeFM_antitox"/>
    <property type="match status" value="1"/>
</dbReference>
<sequence>MFWPIWAMQAVSYSEARENLKAMIDKVVADRAPLAITRQRGEGAVLVSASEWASIEETLYLLRSPKNAERLLEAVRGFESGDEGVPFP</sequence>
<protein>
    <recommendedName>
        <fullName evidence="2">Antitoxin</fullName>
    </recommendedName>
</protein>
<dbReference type="InterPro" id="IPR051405">
    <property type="entry name" value="phD/YefM_antitoxin"/>
</dbReference>
<proteinExistence type="inferred from homology"/>
<dbReference type="PANTHER" id="PTHR33713:SF6">
    <property type="entry name" value="ANTITOXIN YEFM"/>
    <property type="match status" value="1"/>
</dbReference>
<gene>
    <name evidence="3" type="primary">yefM</name>
    <name evidence="3" type="ORF">GCM10011380_18810</name>
</gene>
<reference evidence="3" key="1">
    <citation type="journal article" date="2014" name="Int. J. Syst. Evol. Microbiol.">
        <title>Complete genome sequence of Corynebacterium casei LMG S-19264T (=DSM 44701T), isolated from a smear-ripened cheese.</title>
        <authorList>
            <consortium name="US DOE Joint Genome Institute (JGI-PGF)"/>
            <person name="Walter F."/>
            <person name="Albersmeier A."/>
            <person name="Kalinowski J."/>
            <person name="Ruckert C."/>
        </authorList>
    </citation>
    <scope>NUCLEOTIDE SEQUENCE</scope>
    <source>
        <strain evidence="3">CGMCC 1.15330</strain>
    </source>
</reference>
<dbReference type="NCBIfam" id="TIGR01552">
    <property type="entry name" value="phd_fam"/>
    <property type="match status" value="1"/>
</dbReference>
<comment type="similarity">
    <text evidence="1 2">Belongs to the phD/YefM antitoxin family.</text>
</comment>
<dbReference type="PANTHER" id="PTHR33713">
    <property type="entry name" value="ANTITOXIN YAFN-RELATED"/>
    <property type="match status" value="1"/>
</dbReference>
<reference evidence="3" key="2">
    <citation type="submission" date="2020-09" db="EMBL/GenBank/DDBJ databases">
        <authorList>
            <person name="Sun Q."/>
            <person name="Zhou Y."/>
        </authorList>
    </citation>
    <scope>NUCLEOTIDE SEQUENCE</scope>
    <source>
        <strain evidence="3">CGMCC 1.15330</strain>
    </source>
</reference>